<keyword evidence="6" id="KW-1185">Reference proteome</keyword>
<dbReference type="EMBL" id="JBBWWQ010000020">
    <property type="protein sequence ID" value="KAK8916943.1"/>
    <property type="molecule type" value="Genomic_DNA"/>
</dbReference>
<keyword evidence="3" id="KW-0687">Ribonucleoprotein</keyword>
<proteinExistence type="inferred from homology"/>
<feature type="compositionally biased region" description="Basic and acidic residues" evidence="4">
    <location>
        <begin position="161"/>
        <end position="171"/>
    </location>
</feature>
<dbReference type="GO" id="GO:0003735">
    <property type="term" value="F:structural constituent of ribosome"/>
    <property type="evidence" value="ECO:0007669"/>
    <property type="project" value="InterPro"/>
</dbReference>
<evidence type="ECO:0008006" key="7">
    <source>
        <dbReference type="Google" id="ProtNLM"/>
    </source>
</evidence>
<accession>A0AAP0AWS5</accession>
<feature type="region of interest" description="Disordered" evidence="4">
    <location>
        <begin position="133"/>
        <end position="171"/>
    </location>
</feature>
<comment type="similarity">
    <text evidence="1">Belongs to the bacterial ribosomal protein bS21 family.</text>
</comment>
<organism evidence="5 6">
    <name type="scientific">Platanthera zijinensis</name>
    <dbReference type="NCBI Taxonomy" id="2320716"/>
    <lineage>
        <taxon>Eukaryota</taxon>
        <taxon>Viridiplantae</taxon>
        <taxon>Streptophyta</taxon>
        <taxon>Embryophyta</taxon>
        <taxon>Tracheophyta</taxon>
        <taxon>Spermatophyta</taxon>
        <taxon>Magnoliopsida</taxon>
        <taxon>Liliopsida</taxon>
        <taxon>Asparagales</taxon>
        <taxon>Orchidaceae</taxon>
        <taxon>Orchidoideae</taxon>
        <taxon>Orchideae</taxon>
        <taxon>Orchidinae</taxon>
        <taxon>Platanthera</taxon>
    </lineage>
</organism>
<evidence type="ECO:0000256" key="2">
    <source>
        <dbReference type="ARBA" id="ARBA00022980"/>
    </source>
</evidence>
<evidence type="ECO:0000313" key="5">
    <source>
        <dbReference type="EMBL" id="KAK8916943.1"/>
    </source>
</evidence>
<dbReference type="NCBIfam" id="TIGR00030">
    <property type="entry name" value="S21p"/>
    <property type="match status" value="1"/>
</dbReference>
<dbReference type="PRINTS" id="PR00976">
    <property type="entry name" value="RIBOSOMALS21"/>
</dbReference>
<dbReference type="PANTHER" id="PTHR21109">
    <property type="entry name" value="MITOCHONDRIAL 28S RIBOSOMAL PROTEIN S21"/>
    <property type="match status" value="1"/>
</dbReference>
<sequence>MEVAWKHLQLSFPKNASIPSSLYSFSAILPAVSHPRFPKFSTAASGSFLAAPSLLSSTSRNTDSLAEVANPSLRNANFLFFSSGYNVQIFVEENEPEEALLRRFRREVSKAGVIQECKRRRFFENKRDELKRKKREAGRRNRRRRFSTPKFSSTPSQEENSASKKSIDDMDDNWEYHDGDSLLRSSGWETGTSTSGVRCAWRWDSLAPVHLRPAP</sequence>
<dbReference type="PANTHER" id="PTHR21109:SF0">
    <property type="entry name" value="SMALL RIBOSOMAL SUBUNIT PROTEIN BS21M"/>
    <property type="match status" value="1"/>
</dbReference>
<dbReference type="GO" id="GO:0006412">
    <property type="term" value="P:translation"/>
    <property type="evidence" value="ECO:0007669"/>
    <property type="project" value="InterPro"/>
</dbReference>
<protein>
    <recommendedName>
        <fullName evidence="7">Ribosomal protein S21</fullName>
    </recommendedName>
</protein>
<dbReference type="Pfam" id="PF01165">
    <property type="entry name" value="Ribosomal_S21"/>
    <property type="match status" value="1"/>
</dbReference>
<gene>
    <name evidence="5" type="ORF">KSP39_PZI022381</name>
</gene>
<dbReference type="AlphaFoldDB" id="A0AAP0AWS5"/>
<feature type="compositionally biased region" description="Basic residues" evidence="4">
    <location>
        <begin position="133"/>
        <end position="147"/>
    </location>
</feature>
<reference evidence="5 6" key="1">
    <citation type="journal article" date="2022" name="Nat. Plants">
        <title>Genomes of leafy and leafless Platanthera orchids illuminate the evolution of mycoheterotrophy.</title>
        <authorList>
            <person name="Li M.H."/>
            <person name="Liu K.W."/>
            <person name="Li Z."/>
            <person name="Lu H.C."/>
            <person name="Ye Q.L."/>
            <person name="Zhang D."/>
            <person name="Wang J.Y."/>
            <person name="Li Y.F."/>
            <person name="Zhong Z.M."/>
            <person name="Liu X."/>
            <person name="Yu X."/>
            <person name="Liu D.K."/>
            <person name="Tu X.D."/>
            <person name="Liu B."/>
            <person name="Hao Y."/>
            <person name="Liao X.Y."/>
            <person name="Jiang Y.T."/>
            <person name="Sun W.H."/>
            <person name="Chen J."/>
            <person name="Chen Y.Q."/>
            <person name="Ai Y."/>
            <person name="Zhai J.W."/>
            <person name="Wu S.S."/>
            <person name="Zhou Z."/>
            <person name="Hsiao Y.Y."/>
            <person name="Wu W.L."/>
            <person name="Chen Y.Y."/>
            <person name="Lin Y.F."/>
            <person name="Hsu J.L."/>
            <person name="Li C.Y."/>
            <person name="Wang Z.W."/>
            <person name="Zhao X."/>
            <person name="Zhong W.Y."/>
            <person name="Ma X.K."/>
            <person name="Ma L."/>
            <person name="Huang J."/>
            <person name="Chen G.Z."/>
            <person name="Huang M.Z."/>
            <person name="Huang L."/>
            <person name="Peng D.H."/>
            <person name="Luo Y.B."/>
            <person name="Zou S.Q."/>
            <person name="Chen S.P."/>
            <person name="Lan S."/>
            <person name="Tsai W.C."/>
            <person name="Van de Peer Y."/>
            <person name="Liu Z.J."/>
        </authorList>
    </citation>
    <scope>NUCLEOTIDE SEQUENCE [LARGE SCALE GENOMIC DNA]</scope>
    <source>
        <strain evidence="5">Lor287</strain>
    </source>
</reference>
<comment type="caution">
    <text evidence="5">The sequence shown here is derived from an EMBL/GenBank/DDBJ whole genome shotgun (WGS) entry which is preliminary data.</text>
</comment>
<feature type="compositionally biased region" description="Polar residues" evidence="4">
    <location>
        <begin position="149"/>
        <end position="160"/>
    </location>
</feature>
<dbReference type="Proteomes" id="UP001418222">
    <property type="component" value="Unassembled WGS sequence"/>
</dbReference>
<dbReference type="InterPro" id="IPR038380">
    <property type="entry name" value="Ribosomal_bS21_sf"/>
</dbReference>
<dbReference type="GO" id="GO:0005840">
    <property type="term" value="C:ribosome"/>
    <property type="evidence" value="ECO:0007669"/>
    <property type="project" value="UniProtKB-KW"/>
</dbReference>
<dbReference type="InterPro" id="IPR001911">
    <property type="entry name" value="Ribosomal_bS21"/>
</dbReference>
<dbReference type="Gene3D" id="1.20.5.1150">
    <property type="entry name" value="Ribosomal protein S8"/>
    <property type="match status" value="1"/>
</dbReference>
<evidence type="ECO:0000256" key="1">
    <source>
        <dbReference type="ARBA" id="ARBA00006640"/>
    </source>
</evidence>
<keyword evidence="2" id="KW-0689">Ribosomal protein</keyword>
<dbReference type="HAMAP" id="MF_00358">
    <property type="entry name" value="Ribosomal_bS21"/>
    <property type="match status" value="1"/>
</dbReference>
<evidence type="ECO:0000256" key="3">
    <source>
        <dbReference type="ARBA" id="ARBA00023274"/>
    </source>
</evidence>
<name>A0AAP0AWS5_9ASPA</name>
<evidence type="ECO:0000256" key="4">
    <source>
        <dbReference type="SAM" id="MobiDB-lite"/>
    </source>
</evidence>
<dbReference type="GO" id="GO:1990904">
    <property type="term" value="C:ribonucleoprotein complex"/>
    <property type="evidence" value="ECO:0007669"/>
    <property type="project" value="UniProtKB-KW"/>
</dbReference>
<evidence type="ECO:0000313" key="6">
    <source>
        <dbReference type="Proteomes" id="UP001418222"/>
    </source>
</evidence>